<feature type="non-terminal residue" evidence="3">
    <location>
        <position position="1"/>
    </location>
</feature>
<feature type="non-terminal residue" evidence="3">
    <location>
        <position position="180"/>
    </location>
</feature>
<dbReference type="SMART" id="SM00855">
    <property type="entry name" value="PGAM"/>
    <property type="match status" value="1"/>
</dbReference>
<dbReference type="Gene3D" id="3.40.50.1240">
    <property type="entry name" value="Phosphoglycerate mutase-like"/>
    <property type="match status" value="1"/>
</dbReference>
<evidence type="ECO:0000256" key="1">
    <source>
        <dbReference type="ARBA" id="ARBA00023152"/>
    </source>
</evidence>
<dbReference type="CDD" id="cd07067">
    <property type="entry name" value="HP_PGM_like"/>
    <property type="match status" value="1"/>
</dbReference>
<sequence length="180" mass="20615">KIVHLMRHGEGEHNAACDIAGDEDLYEDERYFDAGLTNDGKEQARDAGIQLQGSKLDAVVASPLSRALQTAMIAYRAWKDHSQPTLSDPRFVCVEWCREGMTYGVHPCNRRRAISEVKSEFPQFDFSHIATDEDEIWRRDGSESQQDLNHRVSLFLEWLENLEAKHVLVCTHCVFLHALF</sequence>
<keyword evidence="2" id="KW-0413">Isomerase</keyword>
<dbReference type="OMA" id="RETFDCH"/>
<dbReference type="PIRSF" id="PIRSF000709">
    <property type="entry name" value="6PFK_2-Ptase"/>
    <property type="match status" value="1"/>
</dbReference>
<dbReference type="InterPro" id="IPR029033">
    <property type="entry name" value="His_PPase_superfam"/>
</dbReference>
<dbReference type="Pfam" id="PF00300">
    <property type="entry name" value="His_Phos_1"/>
    <property type="match status" value="1"/>
</dbReference>
<keyword evidence="5" id="KW-1185">Reference proteome</keyword>
<dbReference type="SUPFAM" id="SSF53254">
    <property type="entry name" value="Phosphoglycerate mutase-like"/>
    <property type="match status" value="1"/>
</dbReference>
<dbReference type="eggNOG" id="KOG4754">
    <property type="taxonomic scope" value="Eukaryota"/>
</dbReference>
<dbReference type="PaxDb" id="55529-EKX49752"/>
<dbReference type="PANTHER" id="PTHR48100:SF1">
    <property type="entry name" value="HISTIDINE PHOSPHATASE FAMILY PROTEIN-RELATED"/>
    <property type="match status" value="1"/>
</dbReference>
<dbReference type="GO" id="GO:0016791">
    <property type="term" value="F:phosphatase activity"/>
    <property type="evidence" value="ECO:0007669"/>
    <property type="project" value="TreeGrafter"/>
</dbReference>
<evidence type="ECO:0008006" key="6">
    <source>
        <dbReference type="Google" id="ProtNLM"/>
    </source>
</evidence>
<evidence type="ECO:0000256" key="2">
    <source>
        <dbReference type="ARBA" id="ARBA00023235"/>
    </source>
</evidence>
<dbReference type="Proteomes" id="UP000011087">
    <property type="component" value="Unassembled WGS sequence"/>
</dbReference>
<dbReference type="EMBL" id="JH992981">
    <property type="protein sequence ID" value="EKX49752.1"/>
    <property type="molecule type" value="Genomic_DNA"/>
</dbReference>
<dbReference type="PANTHER" id="PTHR48100">
    <property type="entry name" value="BROAD-SPECIFICITY PHOSPHATASE YOR283W-RELATED"/>
    <property type="match status" value="1"/>
</dbReference>
<dbReference type="RefSeq" id="XP_005836732.1">
    <property type="nucleotide sequence ID" value="XM_005836675.1"/>
</dbReference>
<reference evidence="3 5" key="1">
    <citation type="journal article" date="2012" name="Nature">
        <title>Algal genomes reveal evolutionary mosaicism and the fate of nucleomorphs.</title>
        <authorList>
            <consortium name="DOE Joint Genome Institute"/>
            <person name="Curtis B.A."/>
            <person name="Tanifuji G."/>
            <person name="Burki F."/>
            <person name="Gruber A."/>
            <person name="Irimia M."/>
            <person name="Maruyama S."/>
            <person name="Arias M.C."/>
            <person name="Ball S.G."/>
            <person name="Gile G.H."/>
            <person name="Hirakawa Y."/>
            <person name="Hopkins J.F."/>
            <person name="Kuo A."/>
            <person name="Rensing S.A."/>
            <person name="Schmutz J."/>
            <person name="Symeonidi A."/>
            <person name="Elias M."/>
            <person name="Eveleigh R.J."/>
            <person name="Herman E.K."/>
            <person name="Klute M.J."/>
            <person name="Nakayama T."/>
            <person name="Obornik M."/>
            <person name="Reyes-Prieto A."/>
            <person name="Armbrust E.V."/>
            <person name="Aves S.J."/>
            <person name="Beiko R.G."/>
            <person name="Coutinho P."/>
            <person name="Dacks J.B."/>
            <person name="Durnford D.G."/>
            <person name="Fast N.M."/>
            <person name="Green B.R."/>
            <person name="Grisdale C.J."/>
            <person name="Hempel F."/>
            <person name="Henrissat B."/>
            <person name="Hoppner M.P."/>
            <person name="Ishida K."/>
            <person name="Kim E."/>
            <person name="Koreny L."/>
            <person name="Kroth P.G."/>
            <person name="Liu Y."/>
            <person name="Malik S.B."/>
            <person name="Maier U.G."/>
            <person name="McRose D."/>
            <person name="Mock T."/>
            <person name="Neilson J.A."/>
            <person name="Onodera N.T."/>
            <person name="Poole A.M."/>
            <person name="Pritham E.J."/>
            <person name="Richards T.A."/>
            <person name="Rocap G."/>
            <person name="Roy S.W."/>
            <person name="Sarai C."/>
            <person name="Schaack S."/>
            <person name="Shirato S."/>
            <person name="Slamovits C.H."/>
            <person name="Spencer D.F."/>
            <person name="Suzuki S."/>
            <person name="Worden A.Z."/>
            <person name="Zauner S."/>
            <person name="Barry K."/>
            <person name="Bell C."/>
            <person name="Bharti A.K."/>
            <person name="Crow J.A."/>
            <person name="Grimwood J."/>
            <person name="Kramer R."/>
            <person name="Lindquist E."/>
            <person name="Lucas S."/>
            <person name="Salamov A."/>
            <person name="McFadden G.I."/>
            <person name="Lane C.E."/>
            <person name="Keeling P.J."/>
            <person name="Gray M.W."/>
            <person name="Grigoriev I.V."/>
            <person name="Archibald J.M."/>
        </authorList>
    </citation>
    <scope>NUCLEOTIDE SEQUENCE</scope>
    <source>
        <strain evidence="3 5">CCMP2712</strain>
    </source>
</reference>
<gene>
    <name evidence="3" type="ORF">GUITHDRAFT_43927</name>
</gene>
<reference evidence="4" key="3">
    <citation type="submission" date="2015-06" db="UniProtKB">
        <authorList>
            <consortium name="EnsemblProtists"/>
        </authorList>
    </citation>
    <scope>IDENTIFICATION</scope>
</reference>
<protein>
    <recommendedName>
        <fullName evidence="6">Phosphoglycerate mutase-like protein</fullName>
    </recommendedName>
</protein>
<proteinExistence type="predicted"/>
<accession>L1JMT0</accession>
<dbReference type="GO" id="GO:0005737">
    <property type="term" value="C:cytoplasm"/>
    <property type="evidence" value="ECO:0007669"/>
    <property type="project" value="TreeGrafter"/>
</dbReference>
<evidence type="ECO:0000313" key="4">
    <source>
        <dbReference type="EnsemblProtists" id="EKX49752"/>
    </source>
</evidence>
<dbReference type="InterPro" id="IPR001345">
    <property type="entry name" value="PG/BPGM_mutase_AS"/>
</dbReference>
<dbReference type="InterPro" id="IPR050275">
    <property type="entry name" value="PGM_Phosphatase"/>
</dbReference>
<dbReference type="OrthoDB" id="496981at2759"/>
<name>L1JMT0_GUITC</name>
<reference evidence="5" key="2">
    <citation type="submission" date="2012-11" db="EMBL/GenBank/DDBJ databases">
        <authorList>
            <person name="Kuo A."/>
            <person name="Curtis B.A."/>
            <person name="Tanifuji G."/>
            <person name="Burki F."/>
            <person name="Gruber A."/>
            <person name="Irimia M."/>
            <person name="Maruyama S."/>
            <person name="Arias M.C."/>
            <person name="Ball S.G."/>
            <person name="Gile G.H."/>
            <person name="Hirakawa Y."/>
            <person name="Hopkins J.F."/>
            <person name="Rensing S.A."/>
            <person name="Schmutz J."/>
            <person name="Symeonidi A."/>
            <person name="Elias M."/>
            <person name="Eveleigh R.J."/>
            <person name="Herman E.K."/>
            <person name="Klute M.J."/>
            <person name="Nakayama T."/>
            <person name="Obornik M."/>
            <person name="Reyes-Prieto A."/>
            <person name="Armbrust E.V."/>
            <person name="Aves S.J."/>
            <person name="Beiko R.G."/>
            <person name="Coutinho P."/>
            <person name="Dacks J.B."/>
            <person name="Durnford D.G."/>
            <person name="Fast N.M."/>
            <person name="Green B.R."/>
            <person name="Grisdale C."/>
            <person name="Hempe F."/>
            <person name="Henrissat B."/>
            <person name="Hoppner M.P."/>
            <person name="Ishida K.-I."/>
            <person name="Kim E."/>
            <person name="Koreny L."/>
            <person name="Kroth P.G."/>
            <person name="Liu Y."/>
            <person name="Malik S.-B."/>
            <person name="Maier U.G."/>
            <person name="McRose D."/>
            <person name="Mock T."/>
            <person name="Neilson J.A."/>
            <person name="Onodera N.T."/>
            <person name="Poole A.M."/>
            <person name="Pritham E.J."/>
            <person name="Richards T.A."/>
            <person name="Rocap G."/>
            <person name="Roy S.W."/>
            <person name="Sarai C."/>
            <person name="Schaack S."/>
            <person name="Shirato S."/>
            <person name="Slamovits C.H."/>
            <person name="Spencer D.F."/>
            <person name="Suzuki S."/>
            <person name="Worden A.Z."/>
            <person name="Zauner S."/>
            <person name="Barry K."/>
            <person name="Bell C."/>
            <person name="Bharti A.K."/>
            <person name="Crow J.A."/>
            <person name="Grimwood J."/>
            <person name="Kramer R."/>
            <person name="Lindquist E."/>
            <person name="Lucas S."/>
            <person name="Salamov A."/>
            <person name="McFadden G.I."/>
            <person name="Lane C.E."/>
            <person name="Keeling P.J."/>
            <person name="Gray M.W."/>
            <person name="Grigoriev I.V."/>
            <person name="Archibald J.M."/>
        </authorList>
    </citation>
    <scope>NUCLEOTIDE SEQUENCE</scope>
    <source>
        <strain evidence="5">CCMP2712</strain>
    </source>
</reference>
<organism evidence="3">
    <name type="scientific">Guillardia theta (strain CCMP2712)</name>
    <name type="common">Cryptophyte</name>
    <dbReference type="NCBI Taxonomy" id="905079"/>
    <lineage>
        <taxon>Eukaryota</taxon>
        <taxon>Cryptophyceae</taxon>
        <taxon>Pyrenomonadales</taxon>
        <taxon>Geminigeraceae</taxon>
        <taxon>Guillardia</taxon>
    </lineage>
</organism>
<dbReference type="InterPro" id="IPR013078">
    <property type="entry name" value="His_Pase_superF_clade-1"/>
</dbReference>
<dbReference type="HOGENOM" id="CLU_039184_4_1_1"/>
<dbReference type="EnsemblProtists" id="EKX49752">
    <property type="protein sequence ID" value="EKX49752"/>
    <property type="gene ID" value="GUITHDRAFT_43927"/>
</dbReference>
<dbReference type="AlphaFoldDB" id="L1JMT0"/>
<dbReference type="PROSITE" id="PS00175">
    <property type="entry name" value="PG_MUTASE"/>
    <property type="match status" value="1"/>
</dbReference>
<keyword evidence="1" id="KW-0324">Glycolysis</keyword>
<evidence type="ECO:0000313" key="5">
    <source>
        <dbReference type="Proteomes" id="UP000011087"/>
    </source>
</evidence>
<dbReference type="KEGG" id="gtt:GUITHDRAFT_43927"/>
<evidence type="ECO:0000313" key="3">
    <source>
        <dbReference type="EMBL" id="EKX49752.1"/>
    </source>
</evidence>
<dbReference type="GeneID" id="17306455"/>